<evidence type="ECO:0000313" key="3">
    <source>
        <dbReference type="Proteomes" id="UP001369815"/>
    </source>
</evidence>
<evidence type="ECO:0000256" key="1">
    <source>
        <dbReference type="SAM" id="MobiDB-lite"/>
    </source>
</evidence>
<dbReference type="EMBL" id="JBANMG010000002">
    <property type="protein sequence ID" value="KAK6957051.1"/>
    <property type="molecule type" value="Genomic_DNA"/>
</dbReference>
<name>A0AAX6MXX5_9PEZI</name>
<dbReference type="Proteomes" id="UP001369815">
    <property type="component" value="Unassembled WGS sequence"/>
</dbReference>
<feature type="region of interest" description="Disordered" evidence="1">
    <location>
        <begin position="1"/>
        <end position="87"/>
    </location>
</feature>
<keyword evidence="3" id="KW-1185">Reference proteome</keyword>
<evidence type="ECO:0000313" key="2">
    <source>
        <dbReference type="EMBL" id="KAK6957051.1"/>
    </source>
</evidence>
<protein>
    <submittedName>
        <fullName evidence="2">Uncharacterized protein</fullName>
    </submittedName>
</protein>
<organism evidence="2 3">
    <name type="scientific">Daldinia eschscholtzii</name>
    <dbReference type="NCBI Taxonomy" id="292717"/>
    <lineage>
        <taxon>Eukaryota</taxon>
        <taxon>Fungi</taxon>
        <taxon>Dikarya</taxon>
        <taxon>Ascomycota</taxon>
        <taxon>Pezizomycotina</taxon>
        <taxon>Sordariomycetes</taxon>
        <taxon>Xylariomycetidae</taxon>
        <taxon>Xylariales</taxon>
        <taxon>Hypoxylaceae</taxon>
        <taxon>Daldinia</taxon>
    </lineage>
</organism>
<comment type="caution">
    <text evidence="2">The sequence shown here is derived from an EMBL/GenBank/DDBJ whole genome shotgun (WGS) entry which is preliminary data.</text>
</comment>
<gene>
    <name evidence="2" type="ORF">Daesc_002336</name>
</gene>
<dbReference type="AlphaFoldDB" id="A0AAX6MXX5"/>
<accession>A0AAX6MXX5</accession>
<feature type="compositionally biased region" description="Polar residues" evidence="1">
    <location>
        <begin position="52"/>
        <end position="68"/>
    </location>
</feature>
<reference evidence="2 3" key="1">
    <citation type="journal article" date="2024" name="Front Chem Biol">
        <title>Unveiling the potential of Daldinia eschscholtzii MFLUCC 19-0629 through bioactivity and bioinformatics studies for enhanced sustainable agriculture production.</title>
        <authorList>
            <person name="Brooks S."/>
            <person name="Weaver J.A."/>
            <person name="Klomchit A."/>
            <person name="Alharthi S.A."/>
            <person name="Onlamun T."/>
            <person name="Nurani R."/>
            <person name="Vong T.K."/>
            <person name="Alberti F."/>
            <person name="Greco C."/>
        </authorList>
    </citation>
    <scope>NUCLEOTIDE SEQUENCE [LARGE SCALE GENOMIC DNA]</scope>
    <source>
        <strain evidence="2">MFLUCC 19-0629</strain>
    </source>
</reference>
<proteinExistence type="predicted"/>
<sequence length="87" mass="8794">MSSLFQQAEASSTDKPSLTKYGHTAPGPGSGLDENPNTRSANLPQGGKADTATGQQAGTVKKSMSNAAKTKGGVGGEENSGVEHFET</sequence>
<feature type="compositionally biased region" description="Polar residues" evidence="1">
    <location>
        <begin position="1"/>
        <end position="16"/>
    </location>
</feature>